<protein>
    <submittedName>
        <fullName evidence="1">Uncharacterized protein</fullName>
    </submittedName>
</protein>
<sequence length="97" mass="11090">MSIEGKKIAQINTAIEMANKTLSAASYCIGKHPLVFQAVMSAAKVECIGMIERVSRTPHQYFNKEGKIDKRKQRRHERKLGIKVQNSRIVRINYDNC</sequence>
<accession>A0A0F7L2Z4</accession>
<reference evidence="1" key="2">
    <citation type="submission" date="2015-03" db="EMBL/GenBank/DDBJ databases">
        <authorList>
            <person name="Chow C.-E.T."/>
            <person name="Winget D.M."/>
            <person name="White R.A.III."/>
            <person name="Hallam S.J."/>
            <person name="Suttle C.A."/>
        </authorList>
    </citation>
    <scope>NUCLEOTIDE SEQUENCE</scope>
    <source>
        <strain evidence="1">Anoxic3_5</strain>
    </source>
</reference>
<name>A0A0F7L2Z4_9VIRU</name>
<dbReference type="EMBL" id="KR029580">
    <property type="protein sequence ID" value="AKH46290.1"/>
    <property type="molecule type" value="Genomic_DNA"/>
</dbReference>
<organism evidence="1">
    <name type="scientific">uncultured marine virus</name>
    <dbReference type="NCBI Taxonomy" id="186617"/>
    <lineage>
        <taxon>Viruses</taxon>
        <taxon>environmental samples</taxon>
    </lineage>
</organism>
<evidence type="ECO:0000313" key="1">
    <source>
        <dbReference type="EMBL" id="AKH46290.1"/>
    </source>
</evidence>
<proteinExistence type="predicted"/>
<reference evidence="1" key="1">
    <citation type="journal article" date="2015" name="Front. Microbiol.">
        <title>Combining genomic sequencing methods to explore viral diversity and reveal potential virus-host interactions.</title>
        <authorList>
            <person name="Chow C.E."/>
            <person name="Winget D.M."/>
            <person name="White R.A.III."/>
            <person name="Hallam S.J."/>
            <person name="Suttle C.A."/>
        </authorList>
    </citation>
    <scope>NUCLEOTIDE SEQUENCE</scope>
    <source>
        <strain evidence="1">Anoxic3_5</strain>
    </source>
</reference>